<sequence length="84" mass="9004">MLPITVPTMTANSTILTTIVDVLMVVVVVVCVPGTSSISTGTKPSSGHRDADVTFASRYARELKFEQPPYAGSHGSWIVVAVRW</sequence>
<keyword evidence="1" id="KW-0472">Membrane</keyword>
<evidence type="ECO:0000313" key="2">
    <source>
        <dbReference type="EMBL" id="MBW71486.1"/>
    </source>
</evidence>
<dbReference type="EMBL" id="GGFL01007308">
    <property type="protein sequence ID" value="MBW71486.1"/>
    <property type="molecule type" value="Transcribed_RNA"/>
</dbReference>
<organism evidence="2">
    <name type="scientific">Anopheles darlingi</name>
    <name type="common">Mosquito</name>
    <dbReference type="NCBI Taxonomy" id="43151"/>
    <lineage>
        <taxon>Eukaryota</taxon>
        <taxon>Metazoa</taxon>
        <taxon>Ecdysozoa</taxon>
        <taxon>Arthropoda</taxon>
        <taxon>Hexapoda</taxon>
        <taxon>Insecta</taxon>
        <taxon>Pterygota</taxon>
        <taxon>Neoptera</taxon>
        <taxon>Endopterygota</taxon>
        <taxon>Diptera</taxon>
        <taxon>Nematocera</taxon>
        <taxon>Culicoidea</taxon>
        <taxon>Culicidae</taxon>
        <taxon>Anophelinae</taxon>
        <taxon>Anopheles</taxon>
    </lineage>
</organism>
<evidence type="ECO:0000256" key="1">
    <source>
        <dbReference type="SAM" id="Phobius"/>
    </source>
</evidence>
<reference evidence="2" key="1">
    <citation type="submission" date="2018-01" db="EMBL/GenBank/DDBJ databases">
        <title>An insight into the sialome of Amazonian anophelines.</title>
        <authorList>
            <person name="Ribeiro J.M."/>
            <person name="Scarpassa V."/>
            <person name="Calvo E."/>
        </authorList>
    </citation>
    <scope>NUCLEOTIDE SEQUENCE</scope>
</reference>
<protein>
    <submittedName>
        <fullName evidence="2">Putative secreted protein</fullName>
    </submittedName>
</protein>
<dbReference type="AlphaFoldDB" id="A0A2M4D1R6"/>
<feature type="transmembrane region" description="Helical" evidence="1">
    <location>
        <begin position="15"/>
        <end position="35"/>
    </location>
</feature>
<accession>A0A2M4D1R6</accession>
<keyword evidence="1" id="KW-1133">Transmembrane helix</keyword>
<keyword evidence="1" id="KW-0812">Transmembrane</keyword>
<name>A0A2M4D1R6_ANODA</name>
<proteinExistence type="predicted"/>